<comment type="caution">
    <text evidence="1">The sequence shown here is derived from an EMBL/GenBank/DDBJ whole genome shotgun (WGS) entry which is preliminary data.</text>
</comment>
<evidence type="ECO:0000313" key="2">
    <source>
        <dbReference type="Proteomes" id="UP001565435"/>
    </source>
</evidence>
<dbReference type="RefSeq" id="WP_370036746.1">
    <property type="nucleotide sequence ID" value="NZ_JBGBYS010000016.1"/>
</dbReference>
<evidence type="ECO:0000313" key="1">
    <source>
        <dbReference type="EMBL" id="MEY9259578.1"/>
    </source>
</evidence>
<proteinExistence type="predicted"/>
<keyword evidence="2" id="KW-1185">Reference proteome</keyword>
<protein>
    <submittedName>
        <fullName evidence="1">Uncharacterized protein</fullName>
    </submittedName>
</protein>
<accession>A0ABV4ELZ5</accession>
<sequence>MAFFFLFHLMTYLALGIHFPPTVICWAAFLPLEKLVPKRFTSIGTA</sequence>
<gene>
    <name evidence="1" type="ORF">ABH903_002612</name>
</gene>
<dbReference type="EMBL" id="JBGBYS010000016">
    <property type="protein sequence ID" value="MEY9259578.1"/>
    <property type="molecule type" value="Genomic_DNA"/>
</dbReference>
<name>A0ABV4ELZ5_BREEP</name>
<dbReference type="Proteomes" id="UP001565435">
    <property type="component" value="Unassembled WGS sequence"/>
</dbReference>
<reference evidence="1 2" key="1">
    <citation type="submission" date="2024-07" db="EMBL/GenBank/DDBJ databases">
        <title>Mealworm larvae gut microbial communities from Newark, Delaware, USA.</title>
        <authorList>
            <person name="Blenner M."/>
        </authorList>
    </citation>
    <scope>NUCLEOTIDE SEQUENCE [LARGE SCALE GENOMIC DNA]</scope>
    <source>
        <strain evidence="1 2">UD i117</strain>
    </source>
</reference>
<organism evidence="1 2">
    <name type="scientific">Brevibacterium epidermidis</name>
    <dbReference type="NCBI Taxonomy" id="1698"/>
    <lineage>
        <taxon>Bacteria</taxon>
        <taxon>Bacillati</taxon>
        <taxon>Actinomycetota</taxon>
        <taxon>Actinomycetes</taxon>
        <taxon>Micrococcales</taxon>
        <taxon>Brevibacteriaceae</taxon>
        <taxon>Brevibacterium</taxon>
    </lineage>
</organism>